<protein>
    <submittedName>
        <fullName evidence="3">Type I pullulanase</fullName>
        <ecNumber evidence="3">3.2.1.41</ecNumber>
    </submittedName>
</protein>
<dbReference type="Gene3D" id="2.60.40.2320">
    <property type="match status" value="1"/>
</dbReference>
<dbReference type="InterPro" id="IPR013780">
    <property type="entry name" value="Glyco_hydro_b"/>
</dbReference>
<dbReference type="RefSeq" id="WP_138122530.1">
    <property type="nucleotide sequence ID" value="NZ_SWLG01000001.1"/>
</dbReference>
<dbReference type="InterPro" id="IPR014756">
    <property type="entry name" value="Ig_E-set"/>
</dbReference>
<evidence type="ECO:0000313" key="4">
    <source>
        <dbReference type="Proteomes" id="UP000308230"/>
    </source>
</evidence>
<keyword evidence="3" id="KW-0326">Glycosidase</keyword>
<dbReference type="Proteomes" id="UP000308230">
    <property type="component" value="Unassembled WGS sequence"/>
</dbReference>
<dbReference type="EMBL" id="SWLG01000001">
    <property type="protein sequence ID" value="TLS39059.1"/>
    <property type="molecule type" value="Genomic_DNA"/>
</dbReference>
<dbReference type="InterPro" id="IPR011840">
    <property type="entry name" value="PulA_typeI"/>
</dbReference>
<evidence type="ECO:0000259" key="2">
    <source>
        <dbReference type="SMART" id="SM00642"/>
    </source>
</evidence>
<keyword evidence="3" id="KW-0378">Hydrolase</keyword>
<proteinExistence type="inferred from homology"/>
<comment type="similarity">
    <text evidence="1">Belongs to the glycosyl hydrolase 13 family.</text>
</comment>
<evidence type="ECO:0000313" key="3">
    <source>
        <dbReference type="EMBL" id="TLS39059.1"/>
    </source>
</evidence>
<dbReference type="AlphaFoldDB" id="A0A5R9F971"/>
<dbReference type="InterPro" id="IPR004193">
    <property type="entry name" value="Glyco_hydro_13_N"/>
</dbReference>
<keyword evidence="4" id="KW-1185">Reference proteome</keyword>
<dbReference type="Gene3D" id="2.60.40.1180">
    <property type="entry name" value="Golgi alpha-mannosidase II"/>
    <property type="match status" value="1"/>
</dbReference>
<dbReference type="Pfam" id="PF21653">
    <property type="entry name" value="pulA_all-beta"/>
    <property type="match status" value="1"/>
</dbReference>
<dbReference type="InterPro" id="IPR006047">
    <property type="entry name" value="GH13_cat_dom"/>
</dbReference>
<dbReference type="PANTHER" id="PTHR43002">
    <property type="entry name" value="GLYCOGEN DEBRANCHING ENZYME"/>
    <property type="match status" value="1"/>
</dbReference>
<name>A0A5R9F971_9BACL</name>
<gene>
    <name evidence="3" type="primary">pulA</name>
    <name evidence="3" type="ORF">FCL54_01755</name>
</gene>
<reference evidence="3 4" key="1">
    <citation type="submission" date="2019-04" db="EMBL/GenBank/DDBJ databases">
        <title>Bacillus caeni sp. nov., a bacterium isolated from mangrove sediment.</title>
        <authorList>
            <person name="Huang H."/>
            <person name="Mo K."/>
            <person name="Hu Y."/>
        </authorList>
    </citation>
    <scope>NUCLEOTIDE SEQUENCE [LARGE SCALE GENOMIC DNA]</scope>
    <source>
        <strain evidence="3 4">HB172195</strain>
    </source>
</reference>
<dbReference type="Gene3D" id="3.20.20.80">
    <property type="entry name" value="Glycosidases"/>
    <property type="match status" value="1"/>
</dbReference>
<dbReference type="Pfam" id="PF02922">
    <property type="entry name" value="CBM_48"/>
    <property type="match status" value="1"/>
</dbReference>
<dbReference type="InterPro" id="IPR013783">
    <property type="entry name" value="Ig-like_fold"/>
</dbReference>
<dbReference type="InterPro" id="IPR049117">
    <property type="entry name" value="pulA_all-beta"/>
</dbReference>
<dbReference type="Pfam" id="PF00128">
    <property type="entry name" value="Alpha-amylase"/>
    <property type="match status" value="2"/>
</dbReference>
<dbReference type="SMART" id="SM00642">
    <property type="entry name" value="Aamy"/>
    <property type="match status" value="1"/>
</dbReference>
<accession>A0A5R9F971</accession>
<dbReference type="GO" id="GO:0051060">
    <property type="term" value="F:pullulanase activity"/>
    <property type="evidence" value="ECO:0007669"/>
    <property type="project" value="UniProtKB-EC"/>
</dbReference>
<dbReference type="Pfam" id="PF17999">
    <property type="entry name" value="PulA_N1"/>
    <property type="match status" value="1"/>
</dbReference>
<dbReference type="EC" id="3.2.1.41" evidence="3"/>
<dbReference type="Gene3D" id="2.60.40.10">
    <property type="entry name" value="Immunoglobulins"/>
    <property type="match status" value="1"/>
</dbReference>
<dbReference type="CDD" id="cd02860">
    <property type="entry name" value="E_set_Pullulanase"/>
    <property type="match status" value="1"/>
</dbReference>
<dbReference type="SUPFAM" id="SSF51445">
    <property type="entry name" value="(Trans)glycosidases"/>
    <property type="match status" value="1"/>
</dbReference>
<feature type="domain" description="Glycosyl hydrolase family 13 catalytic" evidence="2">
    <location>
        <begin position="240"/>
        <end position="629"/>
    </location>
</feature>
<dbReference type="OrthoDB" id="9761875at2"/>
<dbReference type="InterPro" id="IPR040697">
    <property type="entry name" value="PulA_N1"/>
</dbReference>
<dbReference type="InterPro" id="IPR017853">
    <property type="entry name" value="GH"/>
</dbReference>
<evidence type="ECO:0000256" key="1">
    <source>
        <dbReference type="ARBA" id="ARBA00008061"/>
    </source>
</evidence>
<dbReference type="SUPFAM" id="SSF81296">
    <property type="entry name" value="E set domains"/>
    <property type="match status" value="1"/>
</dbReference>
<dbReference type="CDD" id="cd11341">
    <property type="entry name" value="AmyAc_Pullulanase_LD-like"/>
    <property type="match status" value="1"/>
</dbReference>
<sequence length="728" mass="83646">MNKRAGISLNASSSTYEKQNSLFTAYWDDFNIITVMIHETASESLSFRLTDGQDWLPVSNIRELENEPVNQTIIQLQTVDPLNAGQEYFVVDQKGNSCLLLTGKVVRTEEFDRRYAYQKDDLGSILNGDRTIFKIWAPTAIQVKLNLYDKKQNFLRVLDLVREENGTWAHEEPGRLEGNYYRYLINVNGRWNKAVDPYAKALSVNGEFGVVLDLAKTNPPGWNPFHKPEFKNATDAIIYELHVRDFSIQSQSGMVHKGKYRALTEKHTKGPLNTTSGMDYLKDLGVTHVELLPIQDYGSVDESAAFPNYNWGYDPTHYFVPEGSYSTDPFDPVQRIKEVKEMVAAFHENGIRVIMDVVFNHIYIIEDSSLEKIVPGYYFRYDKGGKPSNGTGVGNDTASERFMMRKLMVDSVRFWIKEYGIDGFRFDLMGIHDIETMNVIRREIDEIDPSILMIGEGWNMHTILADDQKAKIEHASKMPGICHFNDRFRDAVKGKLFNQNDQGFATGNLFVKDQIVQCIMGSTNTLFSAPGQSINYVECHDNHTLWDRMLISNSFEEELIREKRHLLASALVLLSQGIPFIHAGQEFFRTKYGVENSYASPDEINQFDWQKKAGESRSVNYIKGLIQLRREHPCFRLQRKDQIREHLTFYEYCPSLLIYKLHHLKEIDSWNEVVVVHNAGIDLKKIQVDPLKNWHVVVDNDKAGVTALYSLEMNEITVSPLSTLVMYN</sequence>
<comment type="caution">
    <text evidence="3">The sequence shown here is derived from an EMBL/GenBank/DDBJ whole genome shotgun (WGS) entry which is preliminary data.</text>
</comment>
<organism evidence="3 4">
    <name type="scientific">Exobacillus caeni</name>
    <dbReference type="NCBI Taxonomy" id="2574798"/>
    <lineage>
        <taxon>Bacteria</taxon>
        <taxon>Bacillati</taxon>
        <taxon>Bacillota</taxon>
        <taxon>Bacilli</taxon>
        <taxon>Bacillales</taxon>
        <taxon>Guptibacillaceae</taxon>
        <taxon>Exobacillus</taxon>
    </lineage>
</organism>
<dbReference type="GO" id="GO:0005975">
    <property type="term" value="P:carbohydrate metabolic process"/>
    <property type="evidence" value="ECO:0007669"/>
    <property type="project" value="InterPro"/>
</dbReference>
<dbReference type="NCBIfam" id="TIGR02104">
    <property type="entry name" value="pulA_typeI"/>
    <property type="match status" value="1"/>
</dbReference>